<dbReference type="FunCoup" id="A0A1D8PD53">
    <property type="interactions" value="119"/>
</dbReference>
<feature type="compositionally biased region" description="Basic and acidic residues" evidence="1">
    <location>
        <begin position="699"/>
        <end position="712"/>
    </location>
</feature>
<feature type="domain" description="FHA" evidence="2">
    <location>
        <begin position="216"/>
        <end position="274"/>
    </location>
</feature>
<feature type="compositionally biased region" description="Polar residues" evidence="1">
    <location>
        <begin position="87"/>
        <end position="96"/>
    </location>
</feature>
<organism evidence="4 5">
    <name type="scientific">Candida albicans (strain SC5314 / ATCC MYA-2876)</name>
    <name type="common">Yeast</name>
    <dbReference type="NCBI Taxonomy" id="237561"/>
    <lineage>
        <taxon>Eukaryota</taxon>
        <taxon>Fungi</taxon>
        <taxon>Dikarya</taxon>
        <taxon>Ascomycota</taxon>
        <taxon>Saccharomycotina</taxon>
        <taxon>Pichiomycetes</taxon>
        <taxon>Debaryomycetaceae</taxon>
        <taxon>Candida/Lodderomyces clade</taxon>
        <taxon>Candida</taxon>
    </lineage>
</organism>
<keyword evidence="5" id="KW-1185">Reference proteome</keyword>
<reference evidence="4 5" key="1">
    <citation type="journal article" date="2004" name="Proc. Natl. Acad. Sci. U.S.A.">
        <title>The diploid genome sequence of Candida albicans.</title>
        <authorList>
            <person name="Jones T."/>
            <person name="Federspiel N.A."/>
            <person name="Chibana H."/>
            <person name="Dungan J."/>
            <person name="Kalman S."/>
            <person name="Magee B.B."/>
            <person name="Newport G."/>
            <person name="Thorstenson Y.R."/>
            <person name="Agabian N."/>
            <person name="Magee P.T."/>
            <person name="Davis R.W."/>
            <person name="Scherer S."/>
        </authorList>
    </citation>
    <scope>NUCLEOTIDE SEQUENCE [LARGE SCALE GENOMIC DNA]</scope>
    <source>
        <strain evidence="5">SC5314 / ATCC MYA-2876</strain>
    </source>
</reference>
<dbReference type="OrthoDB" id="687730at2759"/>
<dbReference type="VEuPathDB" id="FungiDB:C1_03960C_A"/>
<feature type="compositionally biased region" description="Low complexity" evidence="1">
    <location>
        <begin position="723"/>
        <end position="732"/>
    </location>
</feature>
<feature type="compositionally biased region" description="Polar residues" evidence="1">
    <location>
        <begin position="47"/>
        <end position="65"/>
    </location>
</feature>
<feature type="compositionally biased region" description="Low complexity" evidence="1">
    <location>
        <begin position="159"/>
        <end position="180"/>
    </location>
</feature>
<evidence type="ECO:0000313" key="4">
    <source>
        <dbReference type="EMBL" id="AOW26072.1"/>
    </source>
</evidence>
<dbReference type="RefSeq" id="XP_711965.2">
    <property type="nucleotide sequence ID" value="XM_706872.2"/>
</dbReference>
<protein>
    <recommendedName>
        <fullName evidence="2">FHA domain-containing protein</fullName>
    </recommendedName>
</protein>
<feature type="compositionally biased region" description="Polar residues" evidence="1">
    <location>
        <begin position="129"/>
        <end position="150"/>
    </location>
</feature>
<feature type="compositionally biased region" description="Low complexity" evidence="1">
    <location>
        <begin position="585"/>
        <end position="594"/>
    </location>
</feature>
<dbReference type="PANTHER" id="PTHR15715">
    <property type="entry name" value="CENTROSOMAL PROTEIN OF 170 KDA"/>
    <property type="match status" value="1"/>
</dbReference>
<gene>
    <name evidence="4" type="ordered locus">CAALFM_C103960CA</name>
    <name evidence="3" type="ordered locus">orf19.11951</name>
</gene>
<dbReference type="EMBL" id="CP017623">
    <property type="protein sequence ID" value="AOW26072.1"/>
    <property type="molecule type" value="Genomic_DNA"/>
</dbReference>
<name>A0A1D8PD53_CANAL</name>
<feature type="region of interest" description="Disordered" evidence="1">
    <location>
        <begin position="15"/>
        <end position="72"/>
    </location>
</feature>
<feature type="region of interest" description="Disordered" evidence="1">
    <location>
        <begin position="87"/>
        <end position="184"/>
    </location>
</feature>
<dbReference type="KEGG" id="cal:CAALFM_C103960CA"/>
<proteinExistence type="predicted"/>
<accession>A0A1D8PD53</accession>
<feature type="compositionally biased region" description="Basic residues" evidence="1">
    <location>
        <begin position="25"/>
        <end position="40"/>
    </location>
</feature>
<dbReference type="Proteomes" id="UP000000559">
    <property type="component" value="Chromosome 1"/>
</dbReference>
<dbReference type="GO" id="GO:0005737">
    <property type="term" value="C:cytoplasm"/>
    <property type="evidence" value="ECO:0000318"/>
    <property type="project" value="GO_Central"/>
</dbReference>
<dbReference type="AlphaFoldDB" id="A0A1D8PD53"/>
<dbReference type="CGD" id="CAL0000177404">
    <property type="gene designation" value="orf19.11951"/>
</dbReference>
<dbReference type="eggNOG" id="KOG3872">
    <property type="taxonomic scope" value="Eukaryota"/>
</dbReference>
<feature type="region of interest" description="Disordered" evidence="1">
    <location>
        <begin position="640"/>
        <end position="736"/>
    </location>
</feature>
<dbReference type="PANTHER" id="PTHR15715:SF37">
    <property type="entry name" value="LD47843P"/>
    <property type="match status" value="1"/>
</dbReference>
<dbReference type="Pfam" id="PF00498">
    <property type="entry name" value="FHA"/>
    <property type="match status" value="1"/>
</dbReference>
<evidence type="ECO:0000313" key="5">
    <source>
        <dbReference type="Proteomes" id="UP000000559"/>
    </source>
</evidence>
<dbReference type="SMR" id="A0A1D8PD53"/>
<dbReference type="Gene3D" id="2.60.200.20">
    <property type="match status" value="1"/>
</dbReference>
<feature type="compositionally biased region" description="Low complexity" evidence="1">
    <location>
        <begin position="97"/>
        <end position="113"/>
    </location>
</feature>
<feature type="compositionally biased region" description="Acidic residues" evidence="1">
    <location>
        <begin position="665"/>
        <end position="684"/>
    </location>
</feature>
<reference evidence="4 5" key="2">
    <citation type="journal article" date="2007" name="Genome Biol.">
        <title>Assembly of the Candida albicans genome into sixteen supercontigs aligned on the eight chromosomes.</title>
        <authorList>
            <person name="van het Hoog M."/>
            <person name="Rast T.J."/>
            <person name="Martchenko M."/>
            <person name="Grindle S."/>
            <person name="Dignard D."/>
            <person name="Hogues H."/>
            <person name="Cuomo C."/>
            <person name="Berriman M."/>
            <person name="Scherer S."/>
            <person name="Magee B.B."/>
            <person name="Whiteway M."/>
            <person name="Chibana H."/>
            <person name="Nantel A."/>
            <person name="Magee P.T."/>
        </authorList>
    </citation>
    <scope>GENOME REANNOTATION</scope>
    <source>
        <strain evidence="5">SC5314 / ATCC MYA-2876</strain>
    </source>
</reference>
<reference evidence="4 5" key="3">
    <citation type="journal article" date="2013" name="Genome Biol.">
        <title>Assembly of a phased diploid Candida albicans genome facilitates allele-specific measurements and provides a simple model for repeat and indel structure.</title>
        <authorList>
            <person name="Muzzey D."/>
            <person name="Schwartz K."/>
            <person name="Weissman J.S."/>
            <person name="Sherlock G."/>
        </authorList>
    </citation>
    <scope>NUCLEOTIDE SEQUENCE [LARGE SCALE GENOMIC DNA]</scope>
    <source>
        <strain evidence="5">SC5314 / ATCC MYA-2876</strain>
    </source>
</reference>
<dbReference type="GeneID" id="3646418"/>
<feature type="region of interest" description="Disordered" evidence="1">
    <location>
        <begin position="580"/>
        <end position="600"/>
    </location>
</feature>
<feature type="compositionally biased region" description="Basic and acidic residues" evidence="1">
    <location>
        <begin position="378"/>
        <end position="394"/>
    </location>
</feature>
<dbReference type="STRING" id="237561.A0A1D8PD53"/>
<evidence type="ECO:0000313" key="3">
    <source>
        <dbReference type="CGD" id="CAL0000177404"/>
    </source>
</evidence>
<dbReference type="InterPro" id="IPR008984">
    <property type="entry name" value="SMAD_FHA_dom_sf"/>
</dbReference>
<evidence type="ECO:0000256" key="1">
    <source>
        <dbReference type="SAM" id="MobiDB-lite"/>
    </source>
</evidence>
<dbReference type="SMART" id="SM00240">
    <property type="entry name" value="FHA"/>
    <property type="match status" value="1"/>
</dbReference>
<evidence type="ECO:0000259" key="2">
    <source>
        <dbReference type="PROSITE" id="PS50006"/>
    </source>
</evidence>
<dbReference type="InterPro" id="IPR051176">
    <property type="entry name" value="Cent_Immune-Sig_Mod"/>
</dbReference>
<feature type="compositionally biased region" description="Polar residues" evidence="1">
    <location>
        <begin position="640"/>
        <end position="654"/>
    </location>
</feature>
<dbReference type="InterPro" id="IPR000253">
    <property type="entry name" value="FHA_dom"/>
</dbReference>
<feature type="compositionally biased region" description="Low complexity" evidence="1">
    <location>
        <begin position="15"/>
        <end position="24"/>
    </location>
</feature>
<sequence length="869" mass="98076">MTDIPIALDNSQLLNNNNNLNSSNHHNHNHNHNHHHHHLSKQNSSQTTVPKSSTSFSEQQHQQPFPNLETKKSGLIYIKNSQSLKNGTKISNKVPRSNSSSSGNGGLSSNTSSVDAKSSTAALGRKRSNSQSQVVSIPTKPKYTTASTSRDPSKGGGSSLSSSTSRISSNPSSNNGSLSNHNPQKRNQIQYYVTLLPLNDTFIKKHLPVATYPETTKLGRPTGTKFKPDVTNGYFDSRVLSRNHAQIYIDPKNGKLMIQDLGSSNGTYLNEVRLSQDPTEIKIGDMICLGFNVQAESTHKQISLRIENLNVISTQLEGGDNYNYNNNNNNSDINGNGNFFINGNDQLDTPEFKRLSFIEDIARQVEKIDFENDDDNSTELKNKDHDHDRDRDRDHENTLTFDNALFSDINPNIEDNLLGLYSMTNSGIYNNSQITSTTTLENIINVLVLNLSRVKQQNSSLNSLSTFLENYYYNLNQLNQDYLDQQFQKKLSKIEQELIKEQTNHQKLKDKFKNLELESNKKLDLLNRKFKSMEKDRDNLKKSHIELQLKYETIENDYNLANETIESLKQEKLDLQEALDEMTRQQQQQQQQQQQEKEAKEREVLKLNGNKSKELLNDESVVSEAINGFIQDLSRTPSVRDNMKNLESSGTINRDTIKLTPPVSDNEEEEEEGGGEEEDNDDEGISLPSTPSVLQRNGFKIEHSQKEKRSNGDDESIDSNFNSHSHSQQQQQHNDKSISPIITDFESIIATNSIPINSPEKNFQQQQHQEIEPFPKVENQSCNGSPIKKSITNQSNNNTKLLGDKGNHNNLLKKLFSNQQGGESSSSSSSSSMKILDKIEIEIDKQKLQTAIIAMSAMIIGYYLQRLTN</sequence>
<feature type="region of interest" description="Disordered" evidence="1">
    <location>
        <begin position="369"/>
        <end position="394"/>
    </location>
</feature>
<dbReference type="SUPFAM" id="SSF49879">
    <property type="entry name" value="SMAD/FHA domain"/>
    <property type="match status" value="1"/>
</dbReference>
<dbReference type="PROSITE" id="PS50006">
    <property type="entry name" value="FHA_DOMAIN"/>
    <property type="match status" value="1"/>
</dbReference>
<dbReference type="InParanoid" id="A0A1D8PD53"/>